<evidence type="ECO:0000313" key="5">
    <source>
        <dbReference type="EMBL" id="KAG3224200.1"/>
    </source>
</evidence>
<dbReference type="OrthoDB" id="127615at2759"/>
<dbReference type="Proteomes" id="UP000736787">
    <property type="component" value="Unassembled WGS sequence"/>
</dbReference>
<organism evidence="6 7">
    <name type="scientific">Phytophthora cactorum</name>
    <dbReference type="NCBI Taxonomy" id="29920"/>
    <lineage>
        <taxon>Eukaryota</taxon>
        <taxon>Sar</taxon>
        <taxon>Stramenopiles</taxon>
        <taxon>Oomycota</taxon>
        <taxon>Peronosporomycetes</taxon>
        <taxon>Peronosporales</taxon>
        <taxon>Peronosporaceae</taxon>
        <taxon>Phytophthora</taxon>
    </lineage>
</organism>
<dbReference type="Proteomes" id="UP000697107">
    <property type="component" value="Unassembled WGS sequence"/>
</dbReference>
<dbReference type="EMBL" id="RCMV01000120">
    <property type="protein sequence ID" value="KAG3224200.1"/>
    <property type="molecule type" value="Genomic_DNA"/>
</dbReference>
<protein>
    <submittedName>
        <fullName evidence="6">Uncharacterized protein</fullName>
    </submittedName>
</protein>
<evidence type="ECO:0000313" key="2">
    <source>
        <dbReference type="EMBL" id="KAG2931475.1"/>
    </source>
</evidence>
<dbReference type="Proteomes" id="UP000251314">
    <property type="component" value="Unassembled WGS sequence"/>
</dbReference>
<reference evidence="6 7" key="1">
    <citation type="submission" date="2018-01" db="EMBL/GenBank/DDBJ databases">
        <title>Draft genome of the strawberry crown rot pathogen Phytophthora cactorum.</title>
        <authorList>
            <person name="Armitage A.D."/>
            <person name="Lysoe E."/>
            <person name="Nellist C.F."/>
            <person name="Harrison R.J."/>
            <person name="Brurberg M.B."/>
        </authorList>
    </citation>
    <scope>NUCLEOTIDE SEQUENCE [LARGE SCALE GENOMIC DNA]</scope>
    <source>
        <strain evidence="6 7">10300</strain>
    </source>
</reference>
<gene>
    <name evidence="6" type="ORF">PC110_g11383</name>
    <name evidence="1" type="ORF">PC113_g7152</name>
    <name evidence="2" type="ORF">PC115_g6086</name>
    <name evidence="3" type="ORF">PC117_g7120</name>
    <name evidence="4" type="ORF">PC118_g6229</name>
    <name evidence="5" type="ORF">PC129_g5141</name>
</gene>
<dbReference type="Proteomes" id="UP000735874">
    <property type="component" value="Unassembled WGS sequence"/>
</dbReference>
<evidence type="ECO:0000313" key="6">
    <source>
        <dbReference type="EMBL" id="RAW32280.1"/>
    </source>
</evidence>
<dbReference type="EMBL" id="RCMI01000132">
    <property type="protein sequence ID" value="KAG2931475.1"/>
    <property type="molecule type" value="Genomic_DNA"/>
</dbReference>
<dbReference type="EMBL" id="RCML01000136">
    <property type="protein sequence ID" value="KAG2989326.1"/>
    <property type="molecule type" value="Genomic_DNA"/>
</dbReference>
<comment type="caution">
    <text evidence="6">The sequence shown here is derived from an EMBL/GenBank/DDBJ whole genome shotgun (WGS) entry which is preliminary data.</text>
</comment>
<dbReference type="Proteomes" id="UP000774804">
    <property type="component" value="Unassembled WGS sequence"/>
</dbReference>
<reference evidence="5" key="2">
    <citation type="submission" date="2018-05" db="EMBL/GenBank/DDBJ databases">
        <title>Effector identification in a new, highly contiguous assembly of the strawberry crown rot pathogen Phytophthora cactorum.</title>
        <authorList>
            <person name="Armitage A.D."/>
            <person name="Nellist C.F."/>
            <person name="Bates H."/>
            <person name="Vickerstaff R.J."/>
            <person name="Harrison R.J."/>
        </authorList>
    </citation>
    <scope>NUCLEOTIDE SEQUENCE</scope>
    <source>
        <strain evidence="1">15-7</strain>
        <strain evidence="2">4032</strain>
        <strain evidence="3">4040</strain>
        <strain evidence="4">P415</strain>
        <strain evidence="5">P421</strain>
    </source>
</reference>
<dbReference type="AlphaFoldDB" id="A0A329S6X6"/>
<evidence type="ECO:0000313" key="3">
    <source>
        <dbReference type="EMBL" id="KAG2947042.1"/>
    </source>
</evidence>
<name>A0A329S6X6_9STRA</name>
<proteinExistence type="predicted"/>
<dbReference type="Proteomes" id="UP000760860">
    <property type="component" value="Unassembled WGS sequence"/>
</dbReference>
<sequence>MFCPFSCTIVGPGPSPHSELLNLKGFHRQQLRKVVSLVYPHKIPNDKLYDRTKTSPLRFHLLRSRWRPFGHIIRRSAGIPAYRFMSAYFIPSEVGEWRGRKRITLPMVLVADLQTISSGHRLQCAPDLYCTFSTSALDRAAWKDLTEALFAYATLDGLWPRDERRVENER</sequence>
<keyword evidence="7" id="KW-1185">Reference proteome</keyword>
<evidence type="ECO:0000313" key="4">
    <source>
        <dbReference type="EMBL" id="KAG2989326.1"/>
    </source>
</evidence>
<dbReference type="EMBL" id="RCMK01000142">
    <property type="protein sequence ID" value="KAG2947042.1"/>
    <property type="molecule type" value="Genomic_DNA"/>
</dbReference>
<evidence type="ECO:0000313" key="1">
    <source>
        <dbReference type="EMBL" id="KAG2861463.1"/>
    </source>
</evidence>
<dbReference type="VEuPathDB" id="FungiDB:PC110_g11383"/>
<dbReference type="EMBL" id="RCMG01000154">
    <property type="protein sequence ID" value="KAG2861463.1"/>
    <property type="molecule type" value="Genomic_DNA"/>
</dbReference>
<accession>A0A329S6X6</accession>
<evidence type="ECO:0000313" key="7">
    <source>
        <dbReference type="Proteomes" id="UP000251314"/>
    </source>
</evidence>
<dbReference type="EMBL" id="MJFZ01000284">
    <property type="protein sequence ID" value="RAW32280.1"/>
    <property type="molecule type" value="Genomic_DNA"/>
</dbReference>